<name>A0ABV7Z5B0_9DEIO</name>
<reference evidence="4" key="1">
    <citation type="journal article" date="2019" name="Int. J. Syst. Evol. Microbiol.">
        <title>The Global Catalogue of Microorganisms (GCM) 10K type strain sequencing project: providing services to taxonomists for standard genome sequencing and annotation.</title>
        <authorList>
            <consortium name="The Broad Institute Genomics Platform"/>
            <consortium name="The Broad Institute Genome Sequencing Center for Infectious Disease"/>
            <person name="Wu L."/>
            <person name="Ma J."/>
        </authorList>
    </citation>
    <scope>NUCLEOTIDE SEQUENCE [LARGE SCALE GENOMIC DNA]</scope>
    <source>
        <strain evidence="4">CCTCC AB 2017081</strain>
    </source>
</reference>
<dbReference type="PANTHER" id="PTHR43048:SF4">
    <property type="entry name" value="RING-CLEAVING DIOXYGENASE-RELATED"/>
    <property type="match status" value="1"/>
</dbReference>
<gene>
    <name evidence="3" type="ORF">ACFOSB_01040</name>
</gene>
<dbReference type="PANTHER" id="PTHR43048">
    <property type="entry name" value="METHYLMALONYL-COA EPIMERASE"/>
    <property type="match status" value="1"/>
</dbReference>
<evidence type="ECO:0000313" key="4">
    <source>
        <dbReference type="Proteomes" id="UP001595803"/>
    </source>
</evidence>
<evidence type="ECO:0000256" key="1">
    <source>
        <dbReference type="ARBA" id="ARBA00022723"/>
    </source>
</evidence>
<comment type="caution">
    <text evidence="3">The sequence shown here is derived from an EMBL/GenBank/DDBJ whole genome shotgun (WGS) entry which is preliminary data.</text>
</comment>
<keyword evidence="4" id="KW-1185">Reference proteome</keyword>
<dbReference type="EMBL" id="JBHRZG010000001">
    <property type="protein sequence ID" value="MFC3831446.1"/>
    <property type="molecule type" value="Genomic_DNA"/>
</dbReference>
<evidence type="ECO:0000313" key="3">
    <source>
        <dbReference type="EMBL" id="MFC3831446.1"/>
    </source>
</evidence>
<dbReference type="RefSeq" id="WP_322473095.1">
    <property type="nucleotide sequence ID" value="NZ_JBHRZG010000001.1"/>
</dbReference>
<evidence type="ECO:0000259" key="2">
    <source>
        <dbReference type="PROSITE" id="PS51819"/>
    </source>
</evidence>
<dbReference type="InterPro" id="IPR037523">
    <property type="entry name" value="VOC_core"/>
</dbReference>
<dbReference type="Proteomes" id="UP001595803">
    <property type="component" value="Unassembled WGS sequence"/>
</dbReference>
<keyword evidence="1" id="KW-0479">Metal-binding</keyword>
<dbReference type="SUPFAM" id="SSF54593">
    <property type="entry name" value="Glyoxalase/Bleomycin resistance protein/Dihydroxybiphenyl dioxygenase"/>
    <property type="match status" value="1"/>
</dbReference>
<proteinExistence type="predicted"/>
<dbReference type="Pfam" id="PF00903">
    <property type="entry name" value="Glyoxalase"/>
    <property type="match status" value="1"/>
</dbReference>
<feature type="domain" description="VOC" evidence="2">
    <location>
        <begin position="2"/>
        <end position="120"/>
    </location>
</feature>
<protein>
    <submittedName>
        <fullName evidence="3">VOC family protein</fullName>
    </submittedName>
</protein>
<dbReference type="PROSITE" id="PS51819">
    <property type="entry name" value="VOC"/>
    <property type="match status" value="1"/>
</dbReference>
<dbReference type="InterPro" id="IPR029068">
    <property type="entry name" value="Glyas_Bleomycin-R_OHBP_Dase"/>
</dbReference>
<accession>A0ABV7Z5B0</accession>
<organism evidence="3 4">
    <name type="scientific">Deinococcus rufus</name>
    <dbReference type="NCBI Taxonomy" id="2136097"/>
    <lineage>
        <taxon>Bacteria</taxon>
        <taxon>Thermotogati</taxon>
        <taxon>Deinococcota</taxon>
        <taxon>Deinococci</taxon>
        <taxon>Deinococcales</taxon>
        <taxon>Deinococcaceae</taxon>
        <taxon>Deinococcus</taxon>
    </lineage>
</organism>
<sequence length="131" mass="14971">MKVASLRIITDDIRRMVPFYETVTGLRARWANDHFAELVTPTFTVAIGSRRTMPVFSDGPLHTDNCSPLLELLVDDVDHEYERLKPLVGEYVMEPTTQPWGNRSIIFRDPDGHLLNLFTPVTEQARQKFGA</sequence>
<dbReference type="InterPro" id="IPR051785">
    <property type="entry name" value="MMCE/EMCE_epimerase"/>
</dbReference>
<dbReference type="Gene3D" id="3.10.180.10">
    <property type="entry name" value="2,3-Dihydroxybiphenyl 1,2-Dioxygenase, domain 1"/>
    <property type="match status" value="1"/>
</dbReference>
<dbReference type="InterPro" id="IPR004360">
    <property type="entry name" value="Glyas_Fos-R_dOase_dom"/>
</dbReference>